<proteinExistence type="inferred from homology"/>
<evidence type="ECO:0000313" key="6">
    <source>
        <dbReference type="EMBL" id="QDU94304.1"/>
    </source>
</evidence>
<name>A0A518DR59_9BACT</name>
<evidence type="ECO:0000256" key="2">
    <source>
        <dbReference type="ARBA" id="ARBA00009755"/>
    </source>
</evidence>
<dbReference type="GO" id="GO:0016104">
    <property type="term" value="P:triterpenoid biosynthetic process"/>
    <property type="evidence" value="ECO:0007669"/>
    <property type="project" value="InterPro"/>
</dbReference>
<dbReference type="Pfam" id="PF13243">
    <property type="entry name" value="SQHop_cyclase_C"/>
    <property type="match status" value="1"/>
</dbReference>
<evidence type="ECO:0000259" key="4">
    <source>
        <dbReference type="Pfam" id="PF13243"/>
    </source>
</evidence>
<dbReference type="PANTHER" id="PTHR11764:SF20">
    <property type="entry name" value="LANOSTEROL SYNTHASE"/>
    <property type="match status" value="1"/>
</dbReference>
<dbReference type="EC" id="4.2.1.137" evidence="6"/>
<dbReference type="AlphaFoldDB" id="A0A518DR59"/>
<organism evidence="6 7">
    <name type="scientific">Lignipirellula cremea</name>
    <dbReference type="NCBI Taxonomy" id="2528010"/>
    <lineage>
        <taxon>Bacteria</taxon>
        <taxon>Pseudomonadati</taxon>
        <taxon>Planctomycetota</taxon>
        <taxon>Planctomycetia</taxon>
        <taxon>Pirellulales</taxon>
        <taxon>Pirellulaceae</taxon>
        <taxon>Lignipirellula</taxon>
    </lineage>
</organism>
<dbReference type="Gene3D" id="1.50.10.20">
    <property type="match status" value="2"/>
</dbReference>
<feature type="domain" description="Squalene cyclase C-terminal" evidence="4">
    <location>
        <begin position="304"/>
        <end position="613"/>
    </location>
</feature>
<evidence type="ECO:0000256" key="3">
    <source>
        <dbReference type="ARBA" id="ARBA00022737"/>
    </source>
</evidence>
<feature type="domain" description="Squalene cyclase N-terminal" evidence="5">
    <location>
        <begin position="24"/>
        <end position="195"/>
    </location>
</feature>
<dbReference type="GO" id="GO:0016829">
    <property type="term" value="F:lyase activity"/>
    <property type="evidence" value="ECO:0007669"/>
    <property type="project" value="UniProtKB-KW"/>
</dbReference>
<evidence type="ECO:0000313" key="7">
    <source>
        <dbReference type="Proteomes" id="UP000317648"/>
    </source>
</evidence>
<evidence type="ECO:0000256" key="1">
    <source>
        <dbReference type="ARBA" id="ARBA00004999"/>
    </source>
</evidence>
<keyword evidence="3" id="KW-0677">Repeat</keyword>
<comment type="similarity">
    <text evidence="2">Belongs to the terpene cyclase/mutase family.</text>
</comment>
<gene>
    <name evidence="6" type="primary">sqhC</name>
    <name evidence="6" type="ORF">Pla8534_20930</name>
</gene>
<sequence>MSTVIQLELSVAMQHDPLLAAYQKSRDDLLSERVAAGHWVGELAASALSTATAISALAIVQRGHPTNTDTGRFADEASESQLSELIVRGLHWLASHQNEDGGWGDTDKSYSNIATTMLVVAAFHLTAHPAGRGDMLERAEAYIKKAGGIAGLRKRYGRDKTFAVPILTNCALAGVVPWSKVSPLPFEAACVPQKWYRFLQLPVVSYAIPALVAIGQTRFHHKPPWFPPLRWLRRMAIEPSLRVLTRMQPASGGFLEATPLTSFVVMSLASMGRINHPVTELGVEFLLRSVLPDGSWPIDANLATWNTTLSLNALAGGGEDISQYECFDWVLGCQYQEEHPFTGAEPGGWGWTDLTGSVPDSDDTPGALLALHAWRNSPGFQPKYLPNVKKAAKAGVTWLLHLQNRDGGWPTFCRGWGNLPFDRSGADLTAHVLRALAAWDTDFPSPALENAVRKGFAHLERAQRPDGHWIPLWFGNQDHPDEENPVYGTAKVLAAYRDWNKIGTLSAERGLKWLVDQQNSDGGWGGGPKKRPSGKPTVVSSVEETALAVEALLAAPEPSPARPALNKGLDWLIAAVEENRHRETSPIGFYFAKLWYYEKLYPIIFTVSALGRAAVALGKIAPANTSSLQSASRWPNP</sequence>
<dbReference type="EMBL" id="CP036433">
    <property type="protein sequence ID" value="QDU94304.1"/>
    <property type="molecule type" value="Genomic_DNA"/>
</dbReference>
<dbReference type="GO" id="GO:0016866">
    <property type="term" value="F:intramolecular transferase activity"/>
    <property type="evidence" value="ECO:0007669"/>
    <property type="project" value="InterPro"/>
</dbReference>
<keyword evidence="6" id="KW-0456">Lyase</keyword>
<dbReference type="InterPro" id="IPR018333">
    <property type="entry name" value="Squalene_cyclase"/>
</dbReference>
<dbReference type="KEGG" id="lcre:Pla8534_20930"/>
<dbReference type="PANTHER" id="PTHR11764">
    <property type="entry name" value="TERPENE CYCLASE/MUTASE FAMILY MEMBER"/>
    <property type="match status" value="1"/>
</dbReference>
<protein>
    <submittedName>
        <fullName evidence="6">Sporulenol synthase</fullName>
        <ecNumber evidence="6">4.2.1.137</ecNumber>
    </submittedName>
</protein>
<reference evidence="6 7" key="1">
    <citation type="submission" date="2019-02" db="EMBL/GenBank/DDBJ databases">
        <title>Deep-cultivation of Planctomycetes and their phenomic and genomic characterization uncovers novel biology.</title>
        <authorList>
            <person name="Wiegand S."/>
            <person name="Jogler M."/>
            <person name="Boedeker C."/>
            <person name="Pinto D."/>
            <person name="Vollmers J."/>
            <person name="Rivas-Marin E."/>
            <person name="Kohn T."/>
            <person name="Peeters S.H."/>
            <person name="Heuer A."/>
            <person name="Rast P."/>
            <person name="Oberbeckmann S."/>
            <person name="Bunk B."/>
            <person name="Jeske O."/>
            <person name="Meyerdierks A."/>
            <person name="Storesund J.E."/>
            <person name="Kallscheuer N."/>
            <person name="Luecker S."/>
            <person name="Lage O.M."/>
            <person name="Pohl T."/>
            <person name="Merkel B.J."/>
            <person name="Hornburger P."/>
            <person name="Mueller R.-W."/>
            <person name="Bruemmer F."/>
            <person name="Labrenz M."/>
            <person name="Spormann A.M."/>
            <person name="Op den Camp H."/>
            <person name="Overmann J."/>
            <person name="Amann R."/>
            <person name="Jetten M.S.M."/>
            <person name="Mascher T."/>
            <person name="Medema M.H."/>
            <person name="Devos D.P."/>
            <person name="Kaster A.-K."/>
            <person name="Ovreas L."/>
            <person name="Rohde M."/>
            <person name="Galperin M.Y."/>
            <person name="Jogler C."/>
        </authorList>
    </citation>
    <scope>NUCLEOTIDE SEQUENCE [LARGE SCALE GENOMIC DNA]</scope>
    <source>
        <strain evidence="6 7">Pla85_3_4</strain>
    </source>
</reference>
<dbReference type="SUPFAM" id="SSF48239">
    <property type="entry name" value="Terpenoid cyclases/Protein prenyltransferases"/>
    <property type="match status" value="2"/>
</dbReference>
<evidence type="ECO:0000259" key="5">
    <source>
        <dbReference type="Pfam" id="PF13249"/>
    </source>
</evidence>
<dbReference type="InterPro" id="IPR032696">
    <property type="entry name" value="SQ_cyclase_C"/>
</dbReference>
<dbReference type="InterPro" id="IPR032697">
    <property type="entry name" value="SQ_cyclase_N"/>
</dbReference>
<dbReference type="GO" id="GO:0005811">
    <property type="term" value="C:lipid droplet"/>
    <property type="evidence" value="ECO:0007669"/>
    <property type="project" value="InterPro"/>
</dbReference>
<dbReference type="Proteomes" id="UP000317648">
    <property type="component" value="Chromosome"/>
</dbReference>
<accession>A0A518DR59</accession>
<dbReference type="Pfam" id="PF13249">
    <property type="entry name" value="SQHop_cyclase_N"/>
    <property type="match status" value="1"/>
</dbReference>
<dbReference type="UniPathway" id="UPA00337"/>
<comment type="pathway">
    <text evidence="1">Secondary metabolite biosynthesis; hopanoid biosynthesis.</text>
</comment>
<keyword evidence="7" id="KW-1185">Reference proteome</keyword>
<dbReference type="InterPro" id="IPR008930">
    <property type="entry name" value="Terpenoid_cyclase/PrenylTrfase"/>
</dbReference>